<evidence type="ECO:0000256" key="15">
    <source>
        <dbReference type="HAMAP-Rule" id="MF_01398"/>
    </source>
</evidence>
<feature type="transmembrane region" description="Helical" evidence="15">
    <location>
        <begin position="6"/>
        <end position="26"/>
    </location>
</feature>
<dbReference type="RefSeq" id="WP_028606685.1">
    <property type="nucleotide sequence ID" value="NZ_JAEMEF010000001.1"/>
</dbReference>
<evidence type="ECO:0000256" key="13">
    <source>
        <dbReference type="ARBA" id="ARBA00026054"/>
    </source>
</evidence>
<dbReference type="PANTHER" id="PTHR33445:SF1">
    <property type="entry name" value="ATP SYNTHASE SUBUNIT B"/>
    <property type="match status" value="1"/>
</dbReference>
<gene>
    <name evidence="15" type="primary">atpF</name>
    <name evidence="18" type="ORF">JAO71_01950</name>
</gene>
<proteinExistence type="inferred from homology"/>
<evidence type="ECO:0000256" key="10">
    <source>
        <dbReference type="ARBA" id="ARBA00023310"/>
    </source>
</evidence>
<dbReference type="PANTHER" id="PTHR33445">
    <property type="entry name" value="ATP SYNTHASE SUBUNIT B', CHLOROPLASTIC"/>
    <property type="match status" value="1"/>
</dbReference>
<evidence type="ECO:0000256" key="7">
    <source>
        <dbReference type="ARBA" id="ARBA00022989"/>
    </source>
</evidence>
<dbReference type="InterPro" id="IPR028987">
    <property type="entry name" value="ATP_synth_B-like_membr_sf"/>
</dbReference>
<keyword evidence="4 15" id="KW-0138">CF(0)</keyword>
<evidence type="ECO:0000256" key="4">
    <source>
        <dbReference type="ARBA" id="ARBA00022547"/>
    </source>
</evidence>
<comment type="subunit">
    <text evidence="15">F-type ATPases have 2 components, F(1) - the catalytic core - and F(0) - the membrane proton channel. F(1) has five subunits: alpha(3), beta(3), gamma(1), delta(1), epsilon(1). F(0) has three main subunits: a(1), b(2) and c(10-14). The alpha and beta chains form an alternating ring which encloses part of the gamma chain. F(1) is attached to F(0) by a central stalk formed by the gamma and epsilon chains, while a peripheral stalk is formed by the delta and b chains.</text>
</comment>
<comment type="subcellular location">
    <subcellularLocation>
        <location evidence="15">Cell membrane</location>
        <topology evidence="15">Single-pass membrane protein</topology>
    </subcellularLocation>
    <subcellularLocation>
        <location evidence="14">Endomembrane system</location>
        <topology evidence="14">Single-pass membrane protein</topology>
    </subcellularLocation>
</comment>
<evidence type="ECO:0000313" key="18">
    <source>
        <dbReference type="EMBL" id="MBL7558551.1"/>
    </source>
</evidence>
<evidence type="ECO:0000256" key="3">
    <source>
        <dbReference type="ARBA" id="ARBA00022475"/>
    </source>
</evidence>
<evidence type="ECO:0000256" key="5">
    <source>
        <dbReference type="ARBA" id="ARBA00022692"/>
    </source>
</evidence>
<evidence type="ECO:0000313" key="19">
    <source>
        <dbReference type="Proteomes" id="UP000605013"/>
    </source>
</evidence>
<dbReference type="InterPro" id="IPR050059">
    <property type="entry name" value="ATP_synthase_B_chain"/>
</dbReference>
<keyword evidence="7 15" id="KW-1133">Transmembrane helix</keyword>
<comment type="function">
    <text evidence="11 15">F(1)F(0) ATP synthase produces ATP from ADP in the presence of a proton or sodium gradient. F-type ATPases consist of two structural domains, F(1) containing the extramembraneous catalytic core and F(0) containing the membrane proton channel, linked together by a central stalk and a peripheral stalk. During catalysis, ATP synthesis in the catalytic domain of F(1) is coupled via a rotary mechanism of the central stalk subunits to proton translocation.</text>
</comment>
<dbReference type="Proteomes" id="UP000605013">
    <property type="component" value="Unassembled WGS sequence"/>
</dbReference>
<reference evidence="18 19" key="1">
    <citation type="submission" date="2020-12" db="EMBL/GenBank/DDBJ databases">
        <title>Olleya sediminilitoris sp. nov., isolated from a tidal flat.</title>
        <authorList>
            <person name="Park S."/>
            <person name="Yoon J.-H."/>
        </authorList>
    </citation>
    <scope>NUCLEOTIDE SEQUENCE [LARGE SCALE GENOMIC DNA]</scope>
    <source>
        <strain evidence="18 19">YSTF-M6</strain>
    </source>
</reference>
<name>A0ABS1WHF8_9FLAO</name>
<dbReference type="NCBIfam" id="NF011041">
    <property type="entry name" value="PRK14471.1"/>
    <property type="match status" value="1"/>
</dbReference>
<evidence type="ECO:0000256" key="12">
    <source>
        <dbReference type="ARBA" id="ARBA00025614"/>
    </source>
</evidence>
<dbReference type="Gene3D" id="1.20.5.620">
    <property type="entry name" value="F1F0 ATP synthase subunit B, membrane domain"/>
    <property type="match status" value="1"/>
</dbReference>
<dbReference type="CDD" id="cd06503">
    <property type="entry name" value="ATP-synt_Fo_b"/>
    <property type="match status" value="1"/>
</dbReference>
<dbReference type="InterPro" id="IPR005864">
    <property type="entry name" value="ATP_synth_F0_bsu_bac"/>
</dbReference>
<comment type="caution">
    <text evidence="18">The sequence shown here is derived from an EMBL/GenBank/DDBJ whole genome shotgun (WGS) entry which is preliminary data.</text>
</comment>
<keyword evidence="6 15" id="KW-0375">Hydrogen ion transport</keyword>
<evidence type="ECO:0000256" key="8">
    <source>
        <dbReference type="ARBA" id="ARBA00023065"/>
    </source>
</evidence>
<dbReference type="Pfam" id="PF00430">
    <property type="entry name" value="ATP-synt_B"/>
    <property type="match status" value="1"/>
</dbReference>
<keyword evidence="17" id="KW-0175">Coiled coil</keyword>
<keyword evidence="2 15" id="KW-0813">Transport</keyword>
<dbReference type="SUPFAM" id="SSF81573">
    <property type="entry name" value="F1F0 ATP synthase subunit B, membrane domain"/>
    <property type="match status" value="1"/>
</dbReference>
<evidence type="ECO:0000256" key="14">
    <source>
        <dbReference type="ARBA" id="ARBA00037847"/>
    </source>
</evidence>
<dbReference type="EMBL" id="JAEMEF010000001">
    <property type="protein sequence ID" value="MBL7558551.1"/>
    <property type="molecule type" value="Genomic_DNA"/>
</dbReference>
<sequence>METLLNDFSVGLFFMQGIILIILILLMRKFAWKPILDALQTREDGIQNALDSAENAKLEMQNLQADNEKLLKEARAEREAMLKEGRELKNKMIDDAKAEAQAQANTMIAQAQAAIESEKKSAMADLKNHVAGLSIEIAEKVVRQELANKDKQLELVESMLGDAKLN</sequence>
<comment type="similarity">
    <text evidence="1 15 16">Belongs to the ATPase B chain family.</text>
</comment>
<keyword evidence="3 15" id="KW-1003">Cell membrane</keyword>
<dbReference type="NCBIfam" id="TIGR01144">
    <property type="entry name" value="ATP_synt_b"/>
    <property type="match status" value="1"/>
</dbReference>
<keyword evidence="9 15" id="KW-0472">Membrane</keyword>
<comment type="function">
    <text evidence="12">Component of the F(0) channel, it forms part of the peripheral stalk, linking F(1) to F(0). The b'-subunit is a diverged and duplicated form of b found in plants and photosynthetic bacteria.</text>
</comment>
<dbReference type="InterPro" id="IPR002146">
    <property type="entry name" value="ATP_synth_b/b'su_bac/chlpt"/>
</dbReference>
<organism evidence="18 19">
    <name type="scientific">Olleya sediminilitoris</name>
    <dbReference type="NCBI Taxonomy" id="2795739"/>
    <lineage>
        <taxon>Bacteria</taxon>
        <taxon>Pseudomonadati</taxon>
        <taxon>Bacteroidota</taxon>
        <taxon>Flavobacteriia</taxon>
        <taxon>Flavobacteriales</taxon>
        <taxon>Flavobacteriaceae</taxon>
    </lineage>
</organism>
<evidence type="ECO:0000256" key="9">
    <source>
        <dbReference type="ARBA" id="ARBA00023136"/>
    </source>
</evidence>
<evidence type="ECO:0000256" key="11">
    <source>
        <dbReference type="ARBA" id="ARBA00025198"/>
    </source>
</evidence>
<keyword evidence="5 15" id="KW-0812">Transmembrane</keyword>
<comment type="subunit">
    <text evidence="13">F-type ATPases have 2 components, F(1) - the catalytic core - and F(0) - the membrane proton channel. F(1) has five subunits: alpha(3), beta(3), gamma(1), delta(1), epsilon(1). F(0) has four main subunits: a(1), b(2) and c(10-14). The alpha and beta chains form an alternating ring which encloses part of the gamma chain. F(1) is attached to F(0) by a central stalk formed by the gamma and epsilon chains, while a peripheral stalk is formed by the delta and b chains.</text>
</comment>
<evidence type="ECO:0000256" key="1">
    <source>
        <dbReference type="ARBA" id="ARBA00005513"/>
    </source>
</evidence>
<evidence type="ECO:0000256" key="17">
    <source>
        <dbReference type="SAM" id="Coils"/>
    </source>
</evidence>
<dbReference type="HAMAP" id="MF_01398">
    <property type="entry name" value="ATP_synth_b_bprime"/>
    <property type="match status" value="1"/>
</dbReference>
<keyword evidence="19" id="KW-1185">Reference proteome</keyword>
<evidence type="ECO:0000256" key="2">
    <source>
        <dbReference type="ARBA" id="ARBA00022448"/>
    </source>
</evidence>
<accession>A0ABS1WHF8</accession>
<protein>
    <recommendedName>
        <fullName evidence="15">ATP synthase subunit b</fullName>
    </recommendedName>
    <alternativeName>
        <fullName evidence="15">ATP synthase F(0) sector subunit b</fullName>
    </alternativeName>
    <alternativeName>
        <fullName evidence="15">ATPase subunit I</fullName>
    </alternativeName>
    <alternativeName>
        <fullName evidence="15">F-type ATPase subunit b</fullName>
        <shortName evidence="15">F-ATPase subunit b</shortName>
    </alternativeName>
</protein>
<keyword evidence="10 15" id="KW-0066">ATP synthesis</keyword>
<keyword evidence="8 15" id="KW-0406">Ion transport</keyword>
<feature type="coiled-coil region" evidence="17">
    <location>
        <begin position="36"/>
        <end position="91"/>
    </location>
</feature>
<evidence type="ECO:0000256" key="6">
    <source>
        <dbReference type="ARBA" id="ARBA00022781"/>
    </source>
</evidence>
<evidence type="ECO:0000256" key="16">
    <source>
        <dbReference type="RuleBase" id="RU003848"/>
    </source>
</evidence>